<comment type="caution">
    <text evidence="10">The sequence shown here is derived from an EMBL/GenBank/DDBJ whole genome shotgun (WGS) entry which is preliminary data.</text>
</comment>
<evidence type="ECO:0000259" key="8">
    <source>
        <dbReference type="PROSITE" id="PS50157"/>
    </source>
</evidence>
<organism evidence="10 11">
    <name type="scientific">Polypedilum vanderplanki</name>
    <name type="common">Sleeping chironomid midge</name>
    <dbReference type="NCBI Taxonomy" id="319348"/>
    <lineage>
        <taxon>Eukaryota</taxon>
        <taxon>Metazoa</taxon>
        <taxon>Ecdysozoa</taxon>
        <taxon>Arthropoda</taxon>
        <taxon>Hexapoda</taxon>
        <taxon>Insecta</taxon>
        <taxon>Pterygota</taxon>
        <taxon>Neoptera</taxon>
        <taxon>Endopterygota</taxon>
        <taxon>Diptera</taxon>
        <taxon>Nematocera</taxon>
        <taxon>Chironomoidea</taxon>
        <taxon>Chironomidae</taxon>
        <taxon>Chironominae</taxon>
        <taxon>Polypedilum</taxon>
        <taxon>Polypedilum</taxon>
    </lineage>
</organism>
<dbReference type="InterPro" id="IPR013087">
    <property type="entry name" value="Znf_C2H2_type"/>
</dbReference>
<evidence type="ECO:0000313" key="11">
    <source>
        <dbReference type="Proteomes" id="UP001107558"/>
    </source>
</evidence>
<dbReference type="PANTHER" id="PTHR14003">
    <property type="entry name" value="TRANSCRIPTIONAL REPRESSOR PROTEIN YY"/>
    <property type="match status" value="1"/>
</dbReference>
<name>A0A9J6CR01_POLVA</name>
<evidence type="ECO:0000256" key="4">
    <source>
        <dbReference type="ARBA" id="ARBA00022833"/>
    </source>
</evidence>
<keyword evidence="1 7" id="KW-0479">Metal-binding</keyword>
<feature type="binding site" evidence="7">
    <location>
        <position position="11"/>
    </location>
    <ligand>
        <name>Zn(2+)</name>
        <dbReference type="ChEBI" id="CHEBI:29105"/>
    </ligand>
</feature>
<dbReference type="Gene3D" id="3.30.160.60">
    <property type="entry name" value="Classic Zinc Finger"/>
    <property type="match status" value="2"/>
</dbReference>
<evidence type="ECO:0000259" key="9">
    <source>
        <dbReference type="PROSITE" id="PS51915"/>
    </source>
</evidence>
<feature type="binding site" evidence="7">
    <location>
        <position position="58"/>
    </location>
    <ligand>
        <name>Zn(2+)</name>
        <dbReference type="ChEBI" id="CHEBI:29105"/>
    </ligand>
</feature>
<proteinExistence type="predicted"/>
<evidence type="ECO:0000256" key="3">
    <source>
        <dbReference type="ARBA" id="ARBA00022771"/>
    </source>
</evidence>
<evidence type="ECO:0000256" key="1">
    <source>
        <dbReference type="ARBA" id="ARBA00022723"/>
    </source>
</evidence>
<feature type="domain" description="C2H2-type" evidence="8">
    <location>
        <begin position="292"/>
        <end position="321"/>
    </location>
</feature>
<keyword evidence="11" id="KW-1185">Reference proteome</keyword>
<evidence type="ECO:0000313" key="10">
    <source>
        <dbReference type="EMBL" id="KAG5684303.1"/>
    </source>
</evidence>
<dbReference type="GO" id="GO:0000981">
    <property type="term" value="F:DNA-binding transcription factor activity, RNA polymerase II-specific"/>
    <property type="evidence" value="ECO:0007669"/>
    <property type="project" value="TreeGrafter"/>
</dbReference>
<feature type="domain" description="ZAD" evidence="9">
    <location>
        <begin position="9"/>
        <end position="82"/>
    </location>
</feature>
<dbReference type="GO" id="GO:0000978">
    <property type="term" value="F:RNA polymerase II cis-regulatory region sequence-specific DNA binding"/>
    <property type="evidence" value="ECO:0007669"/>
    <property type="project" value="TreeGrafter"/>
</dbReference>
<dbReference type="GO" id="GO:0000785">
    <property type="term" value="C:chromatin"/>
    <property type="evidence" value="ECO:0007669"/>
    <property type="project" value="TreeGrafter"/>
</dbReference>
<feature type="binding site" evidence="7">
    <location>
        <position position="55"/>
    </location>
    <ligand>
        <name>Zn(2+)</name>
        <dbReference type="ChEBI" id="CHEBI:29105"/>
    </ligand>
</feature>
<accession>A0A9J6CR01</accession>
<evidence type="ECO:0000256" key="7">
    <source>
        <dbReference type="PROSITE-ProRule" id="PRU01263"/>
    </source>
</evidence>
<evidence type="ECO:0000256" key="6">
    <source>
        <dbReference type="PROSITE-ProRule" id="PRU00042"/>
    </source>
</evidence>
<dbReference type="InterPro" id="IPR012934">
    <property type="entry name" value="Znf_AD"/>
</dbReference>
<reference evidence="10" key="1">
    <citation type="submission" date="2021-03" db="EMBL/GenBank/DDBJ databases">
        <title>Chromosome level genome of the anhydrobiotic midge Polypedilum vanderplanki.</title>
        <authorList>
            <person name="Yoshida Y."/>
            <person name="Kikawada T."/>
            <person name="Gusev O."/>
        </authorList>
    </citation>
    <scope>NUCLEOTIDE SEQUENCE</scope>
    <source>
        <strain evidence="10">NIAS01</strain>
        <tissue evidence="10">Whole body or cell culture</tissue>
    </source>
</reference>
<evidence type="ECO:0000256" key="5">
    <source>
        <dbReference type="ARBA" id="ARBA00023242"/>
    </source>
</evidence>
<keyword evidence="4 7" id="KW-0862">Zinc</keyword>
<dbReference type="InterPro" id="IPR036236">
    <property type="entry name" value="Znf_C2H2_sf"/>
</dbReference>
<dbReference type="EMBL" id="JADBJN010000001">
    <property type="protein sequence ID" value="KAG5684303.1"/>
    <property type="molecule type" value="Genomic_DNA"/>
</dbReference>
<dbReference type="GO" id="GO:0005667">
    <property type="term" value="C:transcription regulator complex"/>
    <property type="evidence" value="ECO:0007669"/>
    <property type="project" value="TreeGrafter"/>
</dbReference>
<keyword evidence="3 6" id="KW-0863">Zinc-finger</keyword>
<dbReference type="SUPFAM" id="SSF57667">
    <property type="entry name" value="beta-beta-alpha zinc fingers"/>
    <property type="match status" value="1"/>
</dbReference>
<dbReference type="Proteomes" id="UP001107558">
    <property type="component" value="Chromosome 1"/>
</dbReference>
<dbReference type="SMART" id="SM00868">
    <property type="entry name" value="zf-AD"/>
    <property type="match status" value="1"/>
</dbReference>
<sequence length="361" mass="42536">MERVIVLEDMCRFCLTSKFDSLSLIPLTERHAKQFKDLTSRELSLNEYFYPPNACLQCCSDLENLYSYKNILLQKQDELEIILQSISVTEEYTYEDDIIEEHLDENEDIVEAQDLRTKLMNEKPSVRNLSTTANKNDILKLIEDIEKNNQLIYENSKPTVMWKKRKPRSNNNKTKTETQTASVKRDPILIETHQPKLILKPHIDTSDEKNVILYQYSGHSYHSERRPTKTQSNEAIECCFQIFESHQDYKNHKRNVHHSDTITCKSCFKVLKNQKTYRIHQKSHLPASEKKYLCDVKNCTKAFNMKIHLENHLRVHSNHCPFECPMPNCTTAFKQKHQVKLHLRNKHNINTSNVISIEEDI</sequence>
<dbReference type="OrthoDB" id="9411774at2759"/>
<evidence type="ECO:0000256" key="2">
    <source>
        <dbReference type="ARBA" id="ARBA00022737"/>
    </source>
</evidence>
<feature type="binding site" evidence="7">
    <location>
        <position position="14"/>
    </location>
    <ligand>
        <name>Zn(2+)</name>
        <dbReference type="ChEBI" id="CHEBI:29105"/>
    </ligand>
</feature>
<evidence type="ECO:0008006" key="12">
    <source>
        <dbReference type="Google" id="ProtNLM"/>
    </source>
</evidence>
<dbReference type="PROSITE" id="PS50157">
    <property type="entry name" value="ZINC_FINGER_C2H2_2"/>
    <property type="match status" value="2"/>
</dbReference>
<dbReference type="AlphaFoldDB" id="A0A9J6CR01"/>
<keyword evidence="2" id="KW-0677">Repeat</keyword>
<keyword evidence="5" id="KW-0539">Nucleus</keyword>
<protein>
    <recommendedName>
        <fullName evidence="12">Zinc finger protein</fullName>
    </recommendedName>
</protein>
<dbReference type="SMART" id="SM00355">
    <property type="entry name" value="ZnF_C2H2"/>
    <property type="match status" value="4"/>
</dbReference>
<dbReference type="PANTHER" id="PTHR14003:SF23">
    <property type="entry name" value="ZINC FINGER PROTEIN 143"/>
    <property type="match status" value="1"/>
</dbReference>
<dbReference type="PROSITE" id="PS51915">
    <property type="entry name" value="ZAD"/>
    <property type="match status" value="1"/>
</dbReference>
<dbReference type="PROSITE" id="PS00028">
    <property type="entry name" value="ZINC_FINGER_C2H2_1"/>
    <property type="match status" value="2"/>
</dbReference>
<dbReference type="GO" id="GO:0008270">
    <property type="term" value="F:zinc ion binding"/>
    <property type="evidence" value="ECO:0007669"/>
    <property type="project" value="UniProtKB-UniRule"/>
</dbReference>
<dbReference type="GO" id="GO:0031519">
    <property type="term" value="C:PcG protein complex"/>
    <property type="evidence" value="ECO:0007669"/>
    <property type="project" value="TreeGrafter"/>
</dbReference>
<feature type="domain" description="C2H2-type" evidence="8">
    <location>
        <begin position="322"/>
        <end position="352"/>
    </location>
</feature>
<gene>
    <name evidence="10" type="ORF">PVAND_013538</name>
</gene>